<sequence>MSSGWNNLPQEIRWMIVDYIRDIIHPWSTDDPPCPALPLVCREWHRYFAHENFRILVLDQYRLNMFRELVDNSRIKHVERIVLRVQLLSYDCSVCEEPEDGKTARANTIMFLNTLRELTTIMSSFDASCHPGITLDLGAFSPSDGEHSFRECRFSRDYRYGAAQHVYKHHSQEVLAQKRTQAVLSSSGCPGWKRVCDLTNPSRSEGSERRTYATIGDRCNCPDCWSFYVLQFEPVPIISALVLRRHYHRHISPVYLAELIHKSLPKLQSFRHEVPLHASAEDASTFWEEYKVIFRAFPDTLNHLAIYQESEQVPRLEDNLDPSG</sequence>
<dbReference type="Proteomes" id="UP000813385">
    <property type="component" value="Unassembled WGS sequence"/>
</dbReference>
<keyword evidence="2" id="KW-1185">Reference proteome</keyword>
<protein>
    <submittedName>
        <fullName evidence="1">Uncharacterized protein</fullName>
    </submittedName>
</protein>
<evidence type="ECO:0000313" key="1">
    <source>
        <dbReference type="EMBL" id="KAH7358866.1"/>
    </source>
</evidence>
<dbReference type="OrthoDB" id="4850075at2759"/>
<evidence type="ECO:0000313" key="2">
    <source>
        <dbReference type="Proteomes" id="UP000813385"/>
    </source>
</evidence>
<accession>A0A8K0X242</accession>
<organism evidence="1 2">
    <name type="scientific">Plectosphaerella cucumerina</name>
    <dbReference type="NCBI Taxonomy" id="40658"/>
    <lineage>
        <taxon>Eukaryota</taxon>
        <taxon>Fungi</taxon>
        <taxon>Dikarya</taxon>
        <taxon>Ascomycota</taxon>
        <taxon>Pezizomycotina</taxon>
        <taxon>Sordariomycetes</taxon>
        <taxon>Hypocreomycetidae</taxon>
        <taxon>Glomerellales</taxon>
        <taxon>Plectosphaerellaceae</taxon>
        <taxon>Plectosphaerella</taxon>
    </lineage>
</organism>
<comment type="caution">
    <text evidence="1">The sequence shown here is derived from an EMBL/GenBank/DDBJ whole genome shotgun (WGS) entry which is preliminary data.</text>
</comment>
<gene>
    <name evidence="1" type="ORF">B0T11DRAFT_330612</name>
</gene>
<proteinExistence type="predicted"/>
<reference evidence="1" key="1">
    <citation type="journal article" date="2021" name="Nat. Commun.">
        <title>Genetic determinants of endophytism in the Arabidopsis root mycobiome.</title>
        <authorList>
            <person name="Mesny F."/>
            <person name="Miyauchi S."/>
            <person name="Thiergart T."/>
            <person name="Pickel B."/>
            <person name="Atanasova L."/>
            <person name="Karlsson M."/>
            <person name="Huettel B."/>
            <person name="Barry K.W."/>
            <person name="Haridas S."/>
            <person name="Chen C."/>
            <person name="Bauer D."/>
            <person name="Andreopoulos W."/>
            <person name="Pangilinan J."/>
            <person name="LaButti K."/>
            <person name="Riley R."/>
            <person name="Lipzen A."/>
            <person name="Clum A."/>
            <person name="Drula E."/>
            <person name="Henrissat B."/>
            <person name="Kohler A."/>
            <person name="Grigoriev I.V."/>
            <person name="Martin F.M."/>
            <person name="Hacquard S."/>
        </authorList>
    </citation>
    <scope>NUCLEOTIDE SEQUENCE</scope>
    <source>
        <strain evidence="1">MPI-CAGE-AT-0016</strain>
    </source>
</reference>
<dbReference type="AlphaFoldDB" id="A0A8K0X242"/>
<name>A0A8K0X242_9PEZI</name>
<dbReference type="EMBL" id="JAGPXD010000004">
    <property type="protein sequence ID" value="KAH7358866.1"/>
    <property type="molecule type" value="Genomic_DNA"/>
</dbReference>